<feature type="region of interest" description="Disordered" evidence="2">
    <location>
        <begin position="323"/>
        <end position="399"/>
    </location>
</feature>
<keyword evidence="3" id="KW-1133">Transmembrane helix</keyword>
<evidence type="ECO:0000256" key="2">
    <source>
        <dbReference type="SAM" id="MobiDB-lite"/>
    </source>
</evidence>
<feature type="coiled-coil region" evidence="1">
    <location>
        <begin position="179"/>
        <end position="267"/>
    </location>
</feature>
<reference evidence="5" key="1">
    <citation type="journal article" date="2019" name="Int. J. Syst. Evol. Microbiol.">
        <title>The Global Catalogue of Microorganisms (GCM) 10K type strain sequencing project: providing services to taxonomists for standard genome sequencing and annotation.</title>
        <authorList>
            <consortium name="The Broad Institute Genomics Platform"/>
            <consortium name="The Broad Institute Genome Sequencing Center for Infectious Disease"/>
            <person name="Wu L."/>
            <person name="Ma J."/>
        </authorList>
    </citation>
    <scope>NUCLEOTIDE SEQUENCE [LARGE SCALE GENOMIC DNA]</scope>
    <source>
        <strain evidence="5">JCM 3369</strain>
    </source>
</reference>
<protein>
    <submittedName>
        <fullName evidence="4">Uncharacterized protein</fullName>
    </submittedName>
</protein>
<evidence type="ECO:0000313" key="4">
    <source>
        <dbReference type="EMBL" id="MFC6883687.1"/>
    </source>
</evidence>
<proteinExistence type="predicted"/>
<keyword evidence="5" id="KW-1185">Reference proteome</keyword>
<gene>
    <name evidence="4" type="ORF">ACFQKB_28290</name>
</gene>
<feature type="region of interest" description="Disordered" evidence="2">
    <location>
        <begin position="268"/>
        <end position="294"/>
    </location>
</feature>
<evidence type="ECO:0000313" key="5">
    <source>
        <dbReference type="Proteomes" id="UP001596380"/>
    </source>
</evidence>
<dbReference type="Proteomes" id="UP001596380">
    <property type="component" value="Unassembled WGS sequence"/>
</dbReference>
<sequence length="602" mass="66474">MGQTRGRTRKGRYDSAEAEALGVWVVGLVHDAGLTVRALEARFRPQGGPGKSLWTEYLNGTKLIPLHYLELLVRGLVREPRRQEALLAEGRELWGRAERAAAGKPSAQDRKRLTEQERLRRLEQEHRDRESDLRQHLEDAQRDTIQAQDGLLTMNRLVSVLLVMNVTLSRRWAELERRHQATVQELEGHRQELRTAEVQNLSEAVETLRARCAELESRQDASLQELRYYQDRLREADRQLTEARRRQDEAEALRQEAVERVTRYRRELAQGDAPAATDGPEPPEPGSASSPRAGAPLEEYDAALEQSTAVLQETGRSLAELRRRLELDDPPSPRTPSSDGPRIVRGQLADNGESPADPVDSVEDGEAFPKEADLAEDEDEDGGRGGDGDGDEREPEQKPERAVLMVSVFAGAMVLVISSVFTMVAFALPDVPLTYRSGDRPRQRTISHNGDANSGVPAATWTTGPAGRVDTTWSAAPSADIRALNGSLTLVSPEHGEDGRCPKAIGGVRMEWAVRLDGAVVAAGTIRADLEVKRLHQDKIKVTGGSLATGKARGRPHLVRLTARRVDSTPCKADLAWKEAALDNPGFGPPPWQPPHPLSNWL</sequence>
<dbReference type="EMBL" id="JBHSXS010000021">
    <property type="protein sequence ID" value="MFC6883687.1"/>
    <property type="molecule type" value="Genomic_DNA"/>
</dbReference>
<keyword evidence="3" id="KW-0472">Membrane</keyword>
<organism evidence="4 5">
    <name type="scientific">Actinomadura yumaensis</name>
    <dbReference type="NCBI Taxonomy" id="111807"/>
    <lineage>
        <taxon>Bacteria</taxon>
        <taxon>Bacillati</taxon>
        <taxon>Actinomycetota</taxon>
        <taxon>Actinomycetes</taxon>
        <taxon>Streptosporangiales</taxon>
        <taxon>Thermomonosporaceae</taxon>
        <taxon>Actinomadura</taxon>
    </lineage>
</organism>
<evidence type="ECO:0000256" key="3">
    <source>
        <dbReference type="SAM" id="Phobius"/>
    </source>
</evidence>
<evidence type="ECO:0000256" key="1">
    <source>
        <dbReference type="SAM" id="Coils"/>
    </source>
</evidence>
<accession>A0ABW2CPR5</accession>
<dbReference type="RefSeq" id="WP_160826711.1">
    <property type="nucleotide sequence ID" value="NZ_JBHSXE010000001.1"/>
</dbReference>
<name>A0ABW2CPR5_9ACTN</name>
<feature type="region of interest" description="Disordered" evidence="2">
    <location>
        <begin position="446"/>
        <end position="466"/>
    </location>
</feature>
<feature type="region of interest" description="Disordered" evidence="2">
    <location>
        <begin position="98"/>
        <end position="117"/>
    </location>
</feature>
<keyword evidence="3" id="KW-0812">Transmembrane</keyword>
<comment type="caution">
    <text evidence="4">The sequence shown here is derived from an EMBL/GenBank/DDBJ whole genome shotgun (WGS) entry which is preliminary data.</text>
</comment>
<feature type="transmembrane region" description="Helical" evidence="3">
    <location>
        <begin position="402"/>
        <end position="428"/>
    </location>
</feature>
<keyword evidence="1" id="KW-0175">Coiled coil</keyword>